<comment type="caution">
    <text evidence="1">The sequence shown here is derived from an EMBL/GenBank/DDBJ whole genome shotgun (WGS) entry which is preliminary data.</text>
</comment>
<gene>
    <name evidence="1" type="ORF">LEP1GSC194_0285</name>
</gene>
<sequence>MGLGSDALDLAKRSVILRILVMEKLSLRLNRKNFEFDGGIRFFFASA</sequence>
<evidence type="ECO:0000313" key="2">
    <source>
        <dbReference type="Proteomes" id="UP000011988"/>
    </source>
</evidence>
<accession>M6CYV0</accession>
<protein>
    <submittedName>
        <fullName evidence="1">Uncharacterized protein</fullName>
    </submittedName>
</protein>
<dbReference type="EMBL" id="ANIK01000014">
    <property type="protein sequence ID" value="EMJ96869.1"/>
    <property type="molecule type" value="Genomic_DNA"/>
</dbReference>
<name>M6CYV0_9LEPT</name>
<reference evidence="1 2" key="1">
    <citation type="submission" date="2013-01" db="EMBL/GenBank/DDBJ databases">
        <authorList>
            <person name="Harkins D.M."/>
            <person name="Durkin A.S."/>
            <person name="Brinkac L.M."/>
            <person name="Haft D.H."/>
            <person name="Selengut J.D."/>
            <person name="Sanka R."/>
            <person name="DePew J."/>
            <person name="Purushe J."/>
            <person name="Galloway R.L."/>
            <person name="Vinetz J.M."/>
            <person name="Sutton G.G."/>
            <person name="Nierman W.C."/>
            <person name="Fouts D.E."/>
        </authorList>
    </citation>
    <scope>NUCLEOTIDE SEQUENCE [LARGE SCALE GENOMIC DNA]</scope>
    <source>
        <strain evidence="1 2">79601</strain>
    </source>
</reference>
<proteinExistence type="predicted"/>
<dbReference type="AlphaFoldDB" id="M6CYV0"/>
<evidence type="ECO:0000313" key="1">
    <source>
        <dbReference type="EMBL" id="EMJ96869.1"/>
    </source>
</evidence>
<dbReference type="Proteomes" id="UP000011988">
    <property type="component" value="Unassembled WGS sequence"/>
</dbReference>
<organism evidence="1 2">
    <name type="scientific">Leptospira alstonii serovar Sichuan str. 79601</name>
    <dbReference type="NCBI Taxonomy" id="1218565"/>
    <lineage>
        <taxon>Bacteria</taxon>
        <taxon>Pseudomonadati</taxon>
        <taxon>Spirochaetota</taxon>
        <taxon>Spirochaetia</taxon>
        <taxon>Leptospirales</taxon>
        <taxon>Leptospiraceae</taxon>
        <taxon>Leptospira</taxon>
    </lineage>
</organism>